<sequence>MRTGITATLMVVGSLILSAGMLWLLPGEHELSASESVVVDIAEIRSAEAEGIPILWVDVRPRADYEIQHWDGAIHFSEEDWLAGLDRLMDHWEEGQWWILYCEAGNCNTSIRLALRLREELGFSSIYALEGGWPILRDQSGS</sequence>
<dbReference type="Proteomes" id="UP000525652">
    <property type="component" value="Unassembled WGS sequence"/>
</dbReference>
<feature type="transmembrane region" description="Helical" evidence="1">
    <location>
        <begin position="7"/>
        <end position="25"/>
    </location>
</feature>
<evidence type="ECO:0000313" key="3">
    <source>
        <dbReference type="EMBL" id="MBC2600623.1"/>
    </source>
</evidence>
<dbReference type="Pfam" id="PF00581">
    <property type="entry name" value="Rhodanese"/>
    <property type="match status" value="1"/>
</dbReference>
<name>A0A7X1AV73_9BACT</name>
<keyword evidence="1" id="KW-0812">Transmembrane</keyword>
<keyword evidence="1" id="KW-1133">Transmembrane helix</keyword>
<dbReference type="AlphaFoldDB" id="A0A7X1AV73"/>
<dbReference type="Gene3D" id="3.40.250.10">
    <property type="entry name" value="Rhodanese-like domain"/>
    <property type="match status" value="1"/>
</dbReference>
<organism evidence="3 4">
    <name type="scientific">Puniceicoccus vermicola</name>
    <dbReference type="NCBI Taxonomy" id="388746"/>
    <lineage>
        <taxon>Bacteria</taxon>
        <taxon>Pseudomonadati</taxon>
        <taxon>Verrucomicrobiota</taxon>
        <taxon>Opitutia</taxon>
        <taxon>Puniceicoccales</taxon>
        <taxon>Puniceicoccaceae</taxon>
        <taxon>Puniceicoccus</taxon>
    </lineage>
</organism>
<evidence type="ECO:0000259" key="2">
    <source>
        <dbReference type="PROSITE" id="PS50206"/>
    </source>
</evidence>
<gene>
    <name evidence="3" type="ORF">H5P30_02390</name>
</gene>
<reference evidence="3 4" key="1">
    <citation type="submission" date="2020-07" db="EMBL/GenBank/DDBJ databases">
        <authorList>
            <person name="Feng X."/>
        </authorList>
    </citation>
    <scope>NUCLEOTIDE SEQUENCE [LARGE SCALE GENOMIC DNA]</scope>
    <source>
        <strain evidence="3 4">JCM14086</strain>
    </source>
</reference>
<keyword evidence="1" id="KW-0472">Membrane</keyword>
<dbReference type="EMBL" id="JACHVA010000029">
    <property type="protein sequence ID" value="MBC2600623.1"/>
    <property type="molecule type" value="Genomic_DNA"/>
</dbReference>
<dbReference type="SUPFAM" id="SSF52821">
    <property type="entry name" value="Rhodanese/Cell cycle control phosphatase"/>
    <property type="match status" value="1"/>
</dbReference>
<evidence type="ECO:0000256" key="1">
    <source>
        <dbReference type="SAM" id="Phobius"/>
    </source>
</evidence>
<dbReference type="PROSITE" id="PS50206">
    <property type="entry name" value="RHODANESE_3"/>
    <property type="match status" value="1"/>
</dbReference>
<comment type="caution">
    <text evidence="3">The sequence shown here is derived from an EMBL/GenBank/DDBJ whole genome shotgun (WGS) entry which is preliminary data.</text>
</comment>
<dbReference type="SMART" id="SM00450">
    <property type="entry name" value="RHOD"/>
    <property type="match status" value="1"/>
</dbReference>
<accession>A0A7X1AV73</accession>
<evidence type="ECO:0000313" key="4">
    <source>
        <dbReference type="Proteomes" id="UP000525652"/>
    </source>
</evidence>
<keyword evidence="4" id="KW-1185">Reference proteome</keyword>
<dbReference type="InterPro" id="IPR036873">
    <property type="entry name" value="Rhodanese-like_dom_sf"/>
</dbReference>
<dbReference type="InterPro" id="IPR001763">
    <property type="entry name" value="Rhodanese-like_dom"/>
</dbReference>
<feature type="domain" description="Rhodanese" evidence="2">
    <location>
        <begin position="54"/>
        <end position="141"/>
    </location>
</feature>
<proteinExistence type="predicted"/>
<dbReference type="RefSeq" id="WP_185691366.1">
    <property type="nucleotide sequence ID" value="NZ_JACHVA010000029.1"/>
</dbReference>
<protein>
    <recommendedName>
        <fullName evidence="2">Rhodanese domain-containing protein</fullName>
    </recommendedName>
</protein>